<accession>A0A3N4IRP1</accession>
<evidence type="ECO:0000313" key="2">
    <source>
        <dbReference type="EMBL" id="RPA88476.1"/>
    </source>
</evidence>
<name>A0A3N4IRP1_9PEZI</name>
<dbReference type="GO" id="GO:0052929">
    <property type="term" value="F:ATP:3'-cytidine-cytidine-tRNA adenylyltransferase activity"/>
    <property type="evidence" value="ECO:0007669"/>
    <property type="project" value="TreeGrafter"/>
</dbReference>
<evidence type="ECO:0000313" key="3">
    <source>
        <dbReference type="Proteomes" id="UP000276215"/>
    </source>
</evidence>
<keyword evidence="3" id="KW-1185">Reference proteome</keyword>
<proteinExistence type="predicted"/>
<keyword evidence="1" id="KW-0694">RNA-binding</keyword>
<evidence type="ECO:0000256" key="1">
    <source>
        <dbReference type="ARBA" id="ARBA00022884"/>
    </source>
</evidence>
<dbReference type="AlphaFoldDB" id="A0A3N4IRP1"/>
<dbReference type="Proteomes" id="UP000276215">
    <property type="component" value="Unassembled WGS sequence"/>
</dbReference>
<dbReference type="GO" id="GO:0001680">
    <property type="term" value="P:tRNA 3'-terminal CCA addition"/>
    <property type="evidence" value="ECO:0007669"/>
    <property type="project" value="TreeGrafter"/>
</dbReference>
<gene>
    <name evidence="2" type="ORF">L873DRAFT_1849697</name>
</gene>
<dbReference type="PANTHER" id="PTHR13734">
    <property type="entry name" value="TRNA-NUCLEOTIDYLTRANSFERASE"/>
    <property type="match status" value="1"/>
</dbReference>
<organism evidence="2 3">
    <name type="scientific">Choiromyces venosus 120613-1</name>
    <dbReference type="NCBI Taxonomy" id="1336337"/>
    <lineage>
        <taxon>Eukaryota</taxon>
        <taxon>Fungi</taxon>
        <taxon>Dikarya</taxon>
        <taxon>Ascomycota</taxon>
        <taxon>Pezizomycotina</taxon>
        <taxon>Pezizomycetes</taxon>
        <taxon>Pezizales</taxon>
        <taxon>Tuberaceae</taxon>
        <taxon>Choiromyces</taxon>
    </lineage>
</organism>
<dbReference type="GO" id="GO:0052927">
    <property type="term" value="F:CC tRNA cytidylyltransferase activity"/>
    <property type="evidence" value="ECO:0007669"/>
    <property type="project" value="TreeGrafter"/>
</dbReference>
<sequence length="342" mass="38470">MGINNMTGYDFTTRLFEYIGTSMEKYGPKLGSVSKIESNPKKSTHLETASMKILGLDFDFVNLRRDVHQIAPGIRNPKTRCPPPRLHINTLFYNLHTELLENFRGLSLQDMAARLIHALLRSKESFADYPPTHPSPNPLCLTPRLYHSSYSQARHQTPGNQGSALKTKISNEHVGIEGKKMIKGCNPHASLSLIHEVDLYNEIFAPPIQDLPLLPVQDMKIAADIMHHQLFGATSSYLRIAKLLTTTSKKYLAWLIVTTSPRKNQPLFLADRKNTPATSTAIKKGLRCPNSMSGTRAKAFANWKVIQNMVINLEYWGRDKTGLIMRALGRCLLNVQTHGLEE</sequence>
<protein>
    <submittedName>
        <fullName evidence="2">Uncharacterized protein</fullName>
    </submittedName>
</protein>
<dbReference type="EMBL" id="ML120954">
    <property type="protein sequence ID" value="RPA88476.1"/>
    <property type="molecule type" value="Genomic_DNA"/>
</dbReference>
<dbReference type="PANTHER" id="PTHR13734:SF5">
    <property type="entry name" value="CCA TRNA NUCLEOTIDYLTRANSFERASE, MITOCHONDRIAL"/>
    <property type="match status" value="1"/>
</dbReference>
<dbReference type="STRING" id="1336337.A0A3N4IRP1"/>
<dbReference type="OrthoDB" id="445712at2759"/>
<dbReference type="SUPFAM" id="SSF81891">
    <property type="entry name" value="Poly A polymerase C-terminal region-like"/>
    <property type="match status" value="1"/>
</dbReference>
<dbReference type="GO" id="GO:0003723">
    <property type="term" value="F:RNA binding"/>
    <property type="evidence" value="ECO:0007669"/>
    <property type="project" value="UniProtKB-KW"/>
</dbReference>
<reference evidence="2 3" key="1">
    <citation type="journal article" date="2018" name="Nat. Ecol. Evol.">
        <title>Pezizomycetes genomes reveal the molecular basis of ectomycorrhizal truffle lifestyle.</title>
        <authorList>
            <person name="Murat C."/>
            <person name="Payen T."/>
            <person name="Noel B."/>
            <person name="Kuo A."/>
            <person name="Morin E."/>
            <person name="Chen J."/>
            <person name="Kohler A."/>
            <person name="Krizsan K."/>
            <person name="Balestrini R."/>
            <person name="Da Silva C."/>
            <person name="Montanini B."/>
            <person name="Hainaut M."/>
            <person name="Levati E."/>
            <person name="Barry K.W."/>
            <person name="Belfiori B."/>
            <person name="Cichocki N."/>
            <person name="Clum A."/>
            <person name="Dockter R.B."/>
            <person name="Fauchery L."/>
            <person name="Guy J."/>
            <person name="Iotti M."/>
            <person name="Le Tacon F."/>
            <person name="Lindquist E.A."/>
            <person name="Lipzen A."/>
            <person name="Malagnac F."/>
            <person name="Mello A."/>
            <person name="Molinier V."/>
            <person name="Miyauchi S."/>
            <person name="Poulain J."/>
            <person name="Riccioni C."/>
            <person name="Rubini A."/>
            <person name="Sitrit Y."/>
            <person name="Splivallo R."/>
            <person name="Traeger S."/>
            <person name="Wang M."/>
            <person name="Zifcakova L."/>
            <person name="Wipf D."/>
            <person name="Zambonelli A."/>
            <person name="Paolocci F."/>
            <person name="Nowrousian M."/>
            <person name="Ottonello S."/>
            <person name="Baldrian P."/>
            <person name="Spatafora J.W."/>
            <person name="Henrissat B."/>
            <person name="Nagy L.G."/>
            <person name="Aury J.M."/>
            <person name="Wincker P."/>
            <person name="Grigoriev I.V."/>
            <person name="Bonfante P."/>
            <person name="Martin F.M."/>
        </authorList>
    </citation>
    <scope>NUCLEOTIDE SEQUENCE [LARGE SCALE GENOMIC DNA]</scope>
    <source>
        <strain evidence="2 3">120613-1</strain>
    </source>
</reference>